<dbReference type="InterPro" id="IPR000847">
    <property type="entry name" value="LysR_HTH_N"/>
</dbReference>
<keyword evidence="2" id="KW-0805">Transcription regulation</keyword>
<evidence type="ECO:0000313" key="7">
    <source>
        <dbReference type="Proteomes" id="UP000199468"/>
    </source>
</evidence>
<dbReference type="PANTHER" id="PTHR30427:SF1">
    <property type="entry name" value="TRANSCRIPTIONAL ACTIVATOR PROTEIN LYSR"/>
    <property type="match status" value="1"/>
</dbReference>
<dbReference type="PANTHER" id="PTHR30427">
    <property type="entry name" value="TRANSCRIPTIONAL ACTIVATOR PROTEIN LYSR"/>
    <property type="match status" value="1"/>
</dbReference>
<dbReference type="Gene3D" id="1.10.10.10">
    <property type="entry name" value="Winged helix-like DNA-binding domain superfamily/Winged helix DNA-binding domain"/>
    <property type="match status" value="1"/>
</dbReference>
<evidence type="ECO:0000259" key="5">
    <source>
        <dbReference type="PROSITE" id="PS50931"/>
    </source>
</evidence>
<evidence type="ECO:0000256" key="4">
    <source>
        <dbReference type="ARBA" id="ARBA00023163"/>
    </source>
</evidence>
<feature type="domain" description="HTH lysR-type" evidence="5">
    <location>
        <begin position="1"/>
        <end position="58"/>
    </location>
</feature>
<dbReference type="SUPFAM" id="SSF53850">
    <property type="entry name" value="Periplasmic binding protein-like II"/>
    <property type="match status" value="1"/>
</dbReference>
<dbReference type="EMBL" id="FNBZ01000001">
    <property type="protein sequence ID" value="SDF24039.1"/>
    <property type="molecule type" value="Genomic_DNA"/>
</dbReference>
<keyword evidence="3 6" id="KW-0238">DNA-binding</keyword>
<evidence type="ECO:0000256" key="2">
    <source>
        <dbReference type="ARBA" id="ARBA00023015"/>
    </source>
</evidence>
<evidence type="ECO:0000256" key="3">
    <source>
        <dbReference type="ARBA" id="ARBA00023125"/>
    </source>
</evidence>
<dbReference type="Pfam" id="PF03466">
    <property type="entry name" value="LysR_substrate"/>
    <property type="match status" value="1"/>
</dbReference>
<dbReference type="PRINTS" id="PR00039">
    <property type="entry name" value="HTHLYSR"/>
</dbReference>
<name>A0ABY0NBC7_9HYPH</name>
<gene>
    <name evidence="6" type="ORF">SAMN05421844_101141</name>
</gene>
<dbReference type="InterPro" id="IPR005119">
    <property type="entry name" value="LysR_subst-bd"/>
</dbReference>
<evidence type="ECO:0000256" key="1">
    <source>
        <dbReference type="ARBA" id="ARBA00009437"/>
    </source>
</evidence>
<dbReference type="Proteomes" id="UP000199468">
    <property type="component" value="Unassembled WGS sequence"/>
</dbReference>
<reference evidence="6 7" key="1">
    <citation type="submission" date="2016-10" db="EMBL/GenBank/DDBJ databases">
        <authorList>
            <person name="Varghese N."/>
            <person name="Submissions S."/>
        </authorList>
    </citation>
    <scope>NUCLEOTIDE SEQUENCE [LARGE SCALE GENOMIC DNA]</scope>
    <source>
        <strain evidence="6 7">DSM 26672</strain>
    </source>
</reference>
<comment type="caution">
    <text evidence="6">The sequence shown here is derived from an EMBL/GenBank/DDBJ whole genome shotgun (WGS) entry which is preliminary data.</text>
</comment>
<dbReference type="Pfam" id="PF00126">
    <property type="entry name" value="HTH_1"/>
    <property type="match status" value="1"/>
</dbReference>
<protein>
    <submittedName>
        <fullName evidence="6">DNA-binding transcriptional regulator, LysR family</fullName>
    </submittedName>
</protein>
<evidence type="ECO:0000313" key="6">
    <source>
        <dbReference type="EMBL" id="SDF24039.1"/>
    </source>
</evidence>
<dbReference type="InterPro" id="IPR036390">
    <property type="entry name" value="WH_DNA-bd_sf"/>
</dbReference>
<accession>A0ABY0NBC7</accession>
<dbReference type="InterPro" id="IPR036388">
    <property type="entry name" value="WH-like_DNA-bd_sf"/>
</dbReference>
<comment type="similarity">
    <text evidence="1">Belongs to the LysR transcriptional regulatory family.</text>
</comment>
<dbReference type="SUPFAM" id="SSF46785">
    <property type="entry name" value="Winged helix' DNA-binding domain"/>
    <property type="match status" value="1"/>
</dbReference>
<keyword evidence="4" id="KW-0804">Transcription</keyword>
<keyword evidence="7" id="KW-1185">Reference proteome</keyword>
<dbReference type="GO" id="GO:0003677">
    <property type="term" value="F:DNA binding"/>
    <property type="evidence" value="ECO:0007669"/>
    <property type="project" value="UniProtKB-KW"/>
</dbReference>
<dbReference type="Gene3D" id="3.40.190.10">
    <property type="entry name" value="Periplasmic binding protein-like II"/>
    <property type="match status" value="2"/>
</dbReference>
<organism evidence="6 7">
    <name type="scientific">Bosea robiniae</name>
    <dbReference type="NCBI Taxonomy" id="1036780"/>
    <lineage>
        <taxon>Bacteria</taxon>
        <taxon>Pseudomonadati</taxon>
        <taxon>Pseudomonadota</taxon>
        <taxon>Alphaproteobacteria</taxon>
        <taxon>Hyphomicrobiales</taxon>
        <taxon>Boseaceae</taxon>
        <taxon>Bosea</taxon>
    </lineage>
</organism>
<proteinExistence type="inferred from homology"/>
<sequence>MRFSHIEAFRAVMITGSTTAAARILHTSQPNVSRSIAQLEKAAGLQLFERMPGKVVPTTDGLSFFNEVQRSFHGLRRLEEAANRIRRFSGGLLRIGSIQTLAHGLIPRSIKRFAEIYPETGISIHAGHSAAVSQWVDEMSCDVGIVSHLYENYGFSSEELYSVDGVCLMPAEHRLAGKAAVRPADLADEPYISFAQNDHGRSNVDEVFSKAGIDRRITLETPFSTITCSLVAQGLGVAIVNPLAAQDYRHLGVVMRPFRPSIKHEALLIYPKGRPENRLVASFIEILKAVTMEEKAALSAVRERGEK</sequence>
<dbReference type="PROSITE" id="PS50931">
    <property type="entry name" value="HTH_LYSR"/>
    <property type="match status" value="1"/>
</dbReference>